<dbReference type="PANTHER" id="PTHR30126">
    <property type="entry name" value="HTH-TYPE TRANSCRIPTIONAL REGULATOR"/>
    <property type="match status" value="1"/>
</dbReference>
<dbReference type="PROSITE" id="PS50931">
    <property type="entry name" value="HTH_LYSR"/>
    <property type="match status" value="1"/>
</dbReference>
<reference evidence="6 7" key="1">
    <citation type="submission" date="2024-09" db="EMBL/GenBank/DDBJ databases">
        <authorList>
            <person name="Sun Q."/>
            <person name="Mori K."/>
        </authorList>
    </citation>
    <scope>NUCLEOTIDE SEQUENCE [LARGE SCALE GENOMIC DNA]</scope>
    <source>
        <strain evidence="6 7">CCM 7415</strain>
    </source>
</reference>
<proteinExistence type="inferred from homology"/>
<accession>A0ABV6G7K0</accession>
<dbReference type="InterPro" id="IPR005119">
    <property type="entry name" value="LysR_subst-bd"/>
</dbReference>
<comment type="similarity">
    <text evidence="1">Belongs to the LysR transcriptional regulatory family.</text>
</comment>
<name>A0ABV6G7K0_9GAMM</name>
<evidence type="ECO:0000256" key="1">
    <source>
        <dbReference type="ARBA" id="ARBA00009437"/>
    </source>
</evidence>
<dbReference type="RefSeq" id="WP_019951540.1">
    <property type="nucleotide sequence ID" value="NZ_JBHLVX010000055.1"/>
</dbReference>
<sequence>MDTDSLRAFVAVADSGSFSQAAERLFLTQSAISKRIAALESRIDAPLFDRIGRRITLTEAGHTLMPRARQILAMFEDTQRALTNLSGRVHGRLSLATSHHIGLHRLPPVLARYRKRWPEVSLDMQFLDSEQAYQGVQSGALELALATMAPQTPVHITAAPLWVDRLHFVCAADHPLAHGTRLSLAALAEFDAVLPGEQTFTRAMVTDAFERSGLTVGVSMSTNYLETIRMLVSTGLGWSVLPETLLDDSIHCLDVAHPPIERPLGYLFHDHRTLSNAARAMLEVLEASRETDGNDIATR</sequence>
<feature type="domain" description="HTH lysR-type" evidence="5">
    <location>
        <begin position="1"/>
        <end position="58"/>
    </location>
</feature>
<keyword evidence="4" id="KW-0804">Transcription</keyword>
<dbReference type="InterPro" id="IPR036390">
    <property type="entry name" value="WH_DNA-bd_sf"/>
</dbReference>
<dbReference type="SUPFAM" id="SSF46785">
    <property type="entry name" value="Winged helix' DNA-binding domain"/>
    <property type="match status" value="1"/>
</dbReference>
<dbReference type="PANTHER" id="PTHR30126:SF81">
    <property type="entry name" value="HTH-TYPE TRANSCRIPTIONAL REGULATOR ILVY"/>
    <property type="match status" value="1"/>
</dbReference>
<evidence type="ECO:0000259" key="5">
    <source>
        <dbReference type="PROSITE" id="PS50931"/>
    </source>
</evidence>
<gene>
    <name evidence="6" type="ORF">ACFFHW_14680</name>
</gene>
<dbReference type="InterPro" id="IPR000847">
    <property type="entry name" value="LysR_HTH_N"/>
</dbReference>
<dbReference type="PRINTS" id="PR00039">
    <property type="entry name" value="HTHLYSR"/>
</dbReference>
<keyword evidence="3" id="KW-0238">DNA-binding</keyword>
<comment type="caution">
    <text evidence="6">The sequence shown here is derived from an EMBL/GenBank/DDBJ whole genome shotgun (WGS) entry which is preliminary data.</text>
</comment>
<keyword evidence="2" id="KW-0805">Transcription regulation</keyword>
<evidence type="ECO:0000256" key="3">
    <source>
        <dbReference type="ARBA" id="ARBA00023125"/>
    </source>
</evidence>
<dbReference type="Pfam" id="PF00126">
    <property type="entry name" value="HTH_1"/>
    <property type="match status" value="1"/>
</dbReference>
<protein>
    <submittedName>
        <fullName evidence="6">LysR family transcriptional regulator</fullName>
    </submittedName>
</protein>
<keyword evidence="7" id="KW-1185">Reference proteome</keyword>
<dbReference type="Proteomes" id="UP001589814">
    <property type="component" value="Unassembled WGS sequence"/>
</dbReference>
<organism evidence="6 7">
    <name type="scientific">Kushneria aurantia</name>
    <dbReference type="NCBI Taxonomy" id="504092"/>
    <lineage>
        <taxon>Bacteria</taxon>
        <taxon>Pseudomonadati</taxon>
        <taxon>Pseudomonadota</taxon>
        <taxon>Gammaproteobacteria</taxon>
        <taxon>Oceanospirillales</taxon>
        <taxon>Halomonadaceae</taxon>
        <taxon>Kushneria</taxon>
    </lineage>
</organism>
<dbReference type="EMBL" id="JBHLVX010000055">
    <property type="protein sequence ID" value="MFC0269214.1"/>
    <property type="molecule type" value="Genomic_DNA"/>
</dbReference>
<dbReference type="Gene3D" id="1.10.10.10">
    <property type="entry name" value="Winged helix-like DNA-binding domain superfamily/Winged helix DNA-binding domain"/>
    <property type="match status" value="1"/>
</dbReference>
<dbReference type="InterPro" id="IPR036388">
    <property type="entry name" value="WH-like_DNA-bd_sf"/>
</dbReference>
<evidence type="ECO:0000313" key="6">
    <source>
        <dbReference type="EMBL" id="MFC0269214.1"/>
    </source>
</evidence>
<dbReference type="CDD" id="cd05466">
    <property type="entry name" value="PBP2_LTTR_substrate"/>
    <property type="match status" value="1"/>
</dbReference>
<evidence type="ECO:0000313" key="7">
    <source>
        <dbReference type="Proteomes" id="UP001589814"/>
    </source>
</evidence>
<evidence type="ECO:0000256" key="4">
    <source>
        <dbReference type="ARBA" id="ARBA00023163"/>
    </source>
</evidence>
<dbReference type="Pfam" id="PF03466">
    <property type="entry name" value="LysR_substrate"/>
    <property type="match status" value="1"/>
</dbReference>
<dbReference type="Gene3D" id="3.40.190.290">
    <property type="match status" value="1"/>
</dbReference>
<evidence type="ECO:0000256" key="2">
    <source>
        <dbReference type="ARBA" id="ARBA00023015"/>
    </source>
</evidence>
<dbReference type="SUPFAM" id="SSF53850">
    <property type="entry name" value="Periplasmic binding protein-like II"/>
    <property type="match status" value="1"/>
</dbReference>